<keyword evidence="3" id="KW-1185">Reference proteome</keyword>
<evidence type="ECO:0000313" key="2">
    <source>
        <dbReference type="EMBL" id="SCX93705.1"/>
    </source>
</evidence>
<accession>A0A1G5BTY8</accession>
<evidence type="ECO:0000256" key="1">
    <source>
        <dbReference type="SAM" id="SignalP"/>
    </source>
</evidence>
<protein>
    <submittedName>
        <fullName evidence="2">Uncharacterized protein</fullName>
    </submittedName>
</protein>
<sequence length="302" mass="33659">MKRIVLLVCCFVFTGLTAVEAAVIYMKSGREIHTDTFYKENGMIYYNVAGQSVGVPESTVERVDESVNDSVLDERLITIRMPRYYDVASTLPGVENGLYEEVFLHKKCPVFQKVFGTGVLYAQGCGTGSGYWVLGKANSSSLELETLASLKHVPKGHGPNYHGTHWTATDGRVCDVLIKSSQPPATTGEEKLVLKFNGFPNGFFNGMYKPWAIVNGRIAYKMKKAKDEATIELRSGGEGKIFYYWAISFRNDTYYHSAPFDAPDTFYPHEVAAWSHKGMAKALPGVVGQVSTEREHTFEFQL</sequence>
<proteinExistence type="predicted"/>
<dbReference type="EMBL" id="FMUX01000002">
    <property type="protein sequence ID" value="SCX93705.1"/>
    <property type="molecule type" value="Genomic_DNA"/>
</dbReference>
<gene>
    <name evidence="2" type="ORF">SAMN05216233_102198</name>
</gene>
<feature type="signal peptide" evidence="1">
    <location>
        <begin position="1"/>
        <end position="21"/>
    </location>
</feature>
<feature type="chain" id="PRO_5011729161" evidence="1">
    <location>
        <begin position="22"/>
        <end position="302"/>
    </location>
</feature>
<keyword evidence="1" id="KW-0732">Signal</keyword>
<reference evidence="2 3" key="1">
    <citation type="submission" date="2016-10" db="EMBL/GenBank/DDBJ databases">
        <authorList>
            <person name="de Groot N.N."/>
        </authorList>
    </citation>
    <scope>NUCLEOTIDE SEQUENCE [LARGE SCALE GENOMIC DNA]</scope>
    <source>
        <strain evidence="2 3">AA1</strain>
    </source>
</reference>
<name>A0A1G5BTY8_9BACT</name>
<organism evidence="2 3">
    <name type="scientific">Desulfoluna spongiiphila</name>
    <dbReference type="NCBI Taxonomy" id="419481"/>
    <lineage>
        <taxon>Bacteria</taxon>
        <taxon>Pseudomonadati</taxon>
        <taxon>Thermodesulfobacteriota</taxon>
        <taxon>Desulfobacteria</taxon>
        <taxon>Desulfobacterales</taxon>
        <taxon>Desulfolunaceae</taxon>
        <taxon>Desulfoluna</taxon>
    </lineage>
</organism>
<evidence type="ECO:0000313" key="3">
    <source>
        <dbReference type="Proteomes" id="UP000198870"/>
    </source>
</evidence>
<dbReference type="AlphaFoldDB" id="A0A1G5BTY8"/>
<dbReference type="Proteomes" id="UP000198870">
    <property type="component" value="Unassembled WGS sequence"/>
</dbReference>